<comment type="caution">
    <text evidence="1">The sequence shown here is derived from an EMBL/GenBank/DDBJ whole genome shotgun (WGS) entry which is preliminary data.</text>
</comment>
<name>K8ZAX2_9ENTE</name>
<protein>
    <recommendedName>
        <fullName evidence="3">Transposase</fullName>
    </recommendedName>
</protein>
<dbReference type="Proteomes" id="UP000016057">
    <property type="component" value="Unassembled WGS sequence"/>
</dbReference>
<keyword evidence="2" id="KW-1185">Reference proteome</keyword>
<sequence length="42" mass="5321">MKIKEKTHWRYCSYPQWIVDNLLLFLCFYLKKELRETLDKVQ</sequence>
<dbReference type="AlphaFoldDB" id="K8ZAX2"/>
<accession>K8ZAX2</accession>
<gene>
    <name evidence="1" type="ORF">C683_0955</name>
</gene>
<evidence type="ECO:0000313" key="1">
    <source>
        <dbReference type="EMBL" id="EKU27177.1"/>
    </source>
</evidence>
<reference evidence="1 2" key="1">
    <citation type="journal article" date="2013" name="Genome Announc.">
        <title>Draft Genome Sequence of Catellicoccus marimammalium, a Novel Species Commonly Found in Gull Feces.</title>
        <authorList>
            <person name="Weigand M.R."/>
            <person name="Ryu H."/>
            <person name="Bozcek L."/>
            <person name="Konstantinidis K.T."/>
            <person name="Santo Domingo J.W."/>
        </authorList>
    </citation>
    <scope>NUCLEOTIDE SEQUENCE [LARGE SCALE GENOMIC DNA]</scope>
    <source>
        <strain evidence="1 2">M35/04/3</strain>
    </source>
</reference>
<evidence type="ECO:0008006" key="3">
    <source>
        <dbReference type="Google" id="ProtNLM"/>
    </source>
</evidence>
<organism evidence="1 2">
    <name type="scientific">Catellicoccus marimammalium M35/04/3</name>
    <dbReference type="NCBI Taxonomy" id="1234409"/>
    <lineage>
        <taxon>Bacteria</taxon>
        <taxon>Bacillati</taxon>
        <taxon>Bacillota</taxon>
        <taxon>Bacilli</taxon>
        <taxon>Lactobacillales</taxon>
        <taxon>Enterococcaceae</taxon>
        <taxon>Catellicoccus</taxon>
    </lineage>
</organism>
<proteinExistence type="predicted"/>
<dbReference type="EMBL" id="AMYT01000019">
    <property type="protein sequence ID" value="EKU27177.1"/>
    <property type="molecule type" value="Genomic_DNA"/>
</dbReference>
<dbReference type="STRING" id="1234409.C683_0955"/>
<evidence type="ECO:0000313" key="2">
    <source>
        <dbReference type="Proteomes" id="UP000016057"/>
    </source>
</evidence>